<gene>
    <name evidence="11" type="ORF">AZI98_04285</name>
</gene>
<feature type="transmembrane region" description="Helical" evidence="9">
    <location>
        <begin position="271"/>
        <end position="294"/>
    </location>
</feature>
<dbReference type="NCBIfam" id="NF005818">
    <property type="entry name" value="PRK07691.1"/>
    <property type="match status" value="1"/>
</dbReference>
<dbReference type="InterPro" id="IPR001750">
    <property type="entry name" value="ND/Mrp_TM"/>
</dbReference>
<comment type="similarity">
    <text evidence="2">Belongs to the CPA3 antiporters (TC 2.A.63) subunit D family.</text>
</comment>
<feature type="transmembrane region" description="Helical" evidence="9">
    <location>
        <begin position="32"/>
        <end position="51"/>
    </location>
</feature>
<dbReference type="GO" id="GO:0015297">
    <property type="term" value="F:antiporter activity"/>
    <property type="evidence" value="ECO:0007669"/>
    <property type="project" value="UniProtKB-KW"/>
</dbReference>
<name>A0A161ZVB8_9BACI</name>
<dbReference type="Proteomes" id="UP000076476">
    <property type="component" value="Unassembled WGS sequence"/>
</dbReference>
<feature type="transmembrane region" description="Helical" evidence="9">
    <location>
        <begin position="241"/>
        <end position="265"/>
    </location>
</feature>
<dbReference type="PANTHER" id="PTHR42703">
    <property type="entry name" value="NADH DEHYDROGENASE"/>
    <property type="match status" value="1"/>
</dbReference>
<dbReference type="InterPro" id="IPR003918">
    <property type="entry name" value="NADH_UbQ_OxRdtase"/>
</dbReference>
<feature type="transmembrane region" description="Helical" evidence="9">
    <location>
        <begin position="301"/>
        <end position="319"/>
    </location>
</feature>
<feature type="transmembrane region" description="Helical" evidence="9">
    <location>
        <begin position="369"/>
        <end position="387"/>
    </location>
</feature>
<dbReference type="AlphaFoldDB" id="A0A161ZVB8"/>
<evidence type="ECO:0000256" key="3">
    <source>
        <dbReference type="ARBA" id="ARBA00022449"/>
    </source>
</evidence>
<sequence length="494" mass="54413">MNNNIIILPIIIPMITAVLLIFFNKQEKVQKYLSAVSSVINIGISVFLVHYVHTNGIISLEVGDWKAPFGIVLVADMYAILLVLTANIIVFACLLFSYKIVDYNRSKFFYYSGVMFLLTGVSGAFLTGDLFNLFVFYEVMLMSSYFLIVHGNSKPQLRETIKYILVNVISSALFVISVAFLYAVTGTLNMADLSLRVAELGSSGIIAAISIMYLIVFGLKGAIFPLFFWMPGSYQAPPAAVTALFGALLTKVGVYSITRVFTLIFLQDIAFTHTFIAWLAVLTIIFGVIGAISFSDIKQIVIYNILTGVGVILFGVSTMTESGLEGSVYYMIHDMIIKGLLFLLVGIVFSITGTTNLDKFSGLIKKYPTLGWMFFIAALALAGIPPLSGFIGKLKIVQGGFEQGEFVLAFVVLLSSLLVLYSVMKIFINGFWGEEKIPQVRKTSQVKSLYVPAVFLLALSLFYGLGTEFISSYIKQAEQVLLSPDLYIEAVLKE</sequence>
<feature type="transmembrane region" description="Helical" evidence="9">
    <location>
        <begin position="449"/>
        <end position="466"/>
    </location>
</feature>
<reference evidence="11 12" key="1">
    <citation type="submission" date="2016-04" db="EMBL/GenBank/DDBJ databases">
        <title>Draft genome sequence of Aeribacillus pallidus 8m3 from petroleum reservoir.</title>
        <authorList>
            <person name="Poltaraus A.B."/>
            <person name="Nazina T.N."/>
            <person name="Tourova T.P."/>
            <person name="Malakho S.M."/>
            <person name="Korshunova A.V."/>
            <person name="Sokolova D.S."/>
        </authorList>
    </citation>
    <scope>NUCLEOTIDE SEQUENCE [LARGE SCALE GENOMIC DNA]</scope>
    <source>
        <strain evidence="11 12">8m3</strain>
    </source>
</reference>
<comment type="subcellular location">
    <subcellularLocation>
        <location evidence="1">Cell membrane</location>
        <topology evidence="1">Multi-pass membrane protein</topology>
    </subcellularLocation>
    <subcellularLocation>
        <location evidence="8">Membrane</location>
        <topology evidence="8">Multi-pass membrane protein</topology>
    </subcellularLocation>
</comment>
<dbReference type="RefSeq" id="WP_063387061.1">
    <property type="nucleotide sequence ID" value="NZ_LWBR01000012.1"/>
</dbReference>
<evidence type="ECO:0000256" key="1">
    <source>
        <dbReference type="ARBA" id="ARBA00004651"/>
    </source>
</evidence>
<dbReference type="OrthoDB" id="9811718at2"/>
<keyword evidence="7 9" id="KW-0472">Membrane</keyword>
<dbReference type="PANTHER" id="PTHR42703:SF1">
    <property type="entry name" value="NA(+)_H(+) ANTIPORTER SUBUNIT D1"/>
    <property type="match status" value="1"/>
</dbReference>
<evidence type="ECO:0000256" key="4">
    <source>
        <dbReference type="ARBA" id="ARBA00022475"/>
    </source>
</evidence>
<dbReference type="GO" id="GO:0042773">
    <property type="term" value="P:ATP synthesis coupled electron transport"/>
    <property type="evidence" value="ECO:0007669"/>
    <property type="project" value="InterPro"/>
</dbReference>
<dbReference type="GO" id="GO:0005886">
    <property type="term" value="C:plasma membrane"/>
    <property type="evidence" value="ECO:0007669"/>
    <property type="project" value="UniProtKB-SubCell"/>
</dbReference>
<feature type="transmembrane region" description="Helical" evidence="9">
    <location>
        <begin position="71"/>
        <end position="96"/>
    </location>
</feature>
<keyword evidence="3" id="KW-0813">Transport</keyword>
<feature type="transmembrane region" description="Helical" evidence="9">
    <location>
        <begin position="108"/>
        <end position="127"/>
    </location>
</feature>
<evidence type="ECO:0000259" key="10">
    <source>
        <dbReference type="Pfam" id="PF00361"/>
    </source>
</evidence>
<feature type="transmembrane region" description="Helical" evidence="9">
    <location>
        <begin position="339"/>
        <end position="357"/>
    </location>
</feature>
<evidence type="ECO:0000313" key="11">
    <source>
        <dbReference type="EMBL" id="KZN97257.1"/>
    </source>
</evidence>
<keyword evidence="3" id="KW-0050">Antiport</keyword>
<evidence type="ECO:0000256" key="2">
    <source>
        <dbReference type="ARBA" id="ARBA00005346"/>
    </source>
</evidence>
<feature type="transmembrane region" description="Helical" evidence="9">
    <location>
        <begin position="6"/>
        <end position="23"/>
    </location>
</feature>
<keyword evidence="5 8" id="KW-0812">Transmembrane</keyword>
<feature type="transmembrane region" description="Helical" evidence="9">
    <location>
        <begin position="204"/>
        <end position="229"/>
    </location>
</feature>
<dbReference type="InterPro" id="IPR050586">
    <property type="entry name" value="CPA3_Na-H_Antiporter_D"/>
</dbReference>
<dbReference type="GO" id="GO:0008137">
    <property type="term" value="F:NADH dehydrogenase (ubiquinone) activity"/>
    <property type="evidence" value="ECO:0007669"/>
    <property type="project" value="InterPro"/>
</dbReference>
<feature type="transmembrane region" description="Helical" evidence="9">
    <location>
        <begin position="133"/>
        <end position="151"/>
    </location>
</feature>
<evidence type="ECO:0000256" key="7">
    <source>
        <dbReference type="ARBA" id="ARBA00023136"/>
    </source>
</evidence>
<keyword evidence="6 9" id="KW-1133">Transmembrane helix</keyword>
<feature type="domain" description="NADH:quinone oxidoreductase/Mrp antiporter transmembrane" evidence="10">
    <location>
        <begin position="128"/>
        <end position="417"/>
    </location>
</feature>
<feature type="transmembrane region" description="Helical" evidence="9">
    <location>
        <begin position="407"/>
        <end position="428"/>
    </location>
</feature>
<keyword evidence="12" id="KW-1185">Reference proteome</keyword>
<comment type="caution">
    <text evidence="11">The sequence shown here is derived from an EMBL/GenBank/DDBJ whole genome shotgun (WGS) entry which is preliminary data.</text>
</comment>
<dbReference type="STRING" id="33936.AZI98_04285"/>
<keyword evidence="4" id="KW-1003">Cell membrane</keyword>
<accession>A0A161ZVB8</accession>
<dbReference type="PRINTS" id="PR01437">
    <property type="entry name" value="NUOXDRDTASE4"/>
</dbReference>
<evidence type="ECO:0000256" key="9">
    <source>
        <dbReference type="SAM" id="Phobius"/>
    </source>
</evidence>
<evidence type="ECO:0000256" key="5">
    <source>
        <dbReference type="ARBA" id="ARBA00022692"/>
    </source>
</evidence>
<organism evidence="11 12">
    <name type="scientific">Aeribacillus pallidus</name>
    <dbReference type="NCBI Taxonomy" id="33936"/>
    <lineage>
        <taxon>Bacteria</taxon>
        <taxon>Bacillati</taxon>
        <taxon>Bacillota</taxon>
        <taxon>Bacilli</taxon>
        <taxon>Bacillales</taxon>
        <taxon>Bacillaceae</taxon>
        <taxon>Aeribacillus</taxon>
    </lineage>
</organism>
<dbReference type="Pfam" id="PF00361">
    <property type="entry name" value="Proton_antipo_M"/>
    <property type="match status" value="1"/>
</dbReference>
<evidence type="ECO:0000313" key="12">
    <source>
        <dbReference type="Proteomes" id="UP000076476"/>
    </source>
</evidence>
<proteinExistence type="inferred from homology"/>
<feature type="transmembrane region" description="Helical" evidence="9">
    <location>
        <begin position="163"/>
        <end position="184"/>
    </location>
</feature>
<evidence type="ECO:0000256" key="6">
    <source>
        <dbReference type="ARBA" id="ARBA00022989"/>
    </source>
</evidence>
<dbReference type="EMBL" id="LWBR01000012">
    <property type="protein sequence ID" value="KZN97257.1"/>
    <property type="molecule type" value="Genomic_DNA"/>
</dbReference>
<protein>
    <submittedName>
        <fullName evidence="11">Na+/H+ antiporter subunit D</fullName>
    </submittedName>
</protein>
<evidence type="ECO:0000256" key="8">
    <source>
        <dbReference type="RuleBase" id="RU000320"/>
    </source>
</evidence>